<proteinExistence type="predicted"/>
<feature type="region of interest" description="Disordered" evidence="1">
    <location>
        <begin position="1"/>
        <end position="92"/>
    </location>
</feature>
<reference evidence="2" key="1">
    <citation type="journal article" date="2017" name="Mycologia">
        <title>Fusarium algeriense, sp. nov., a novel toxigenic crown rot pathogen of durum wheat from Algeria is nested in the Fusarium burgessii species complex.</title>
        <authorList>
            <person name="Laraba I."/>
            <person name="Keddad A."/>
            <person name="Boureghda H."/>
            <person name="Abdallah N."/>
            <person name="Vaughan M.M."/>
            <person name="Proctor R.H."/>
            <person name="Busman M."/>
            <person name="O'Donnell K."/>
        </authorList>
    </citation>
    <scope>NUCLEOTIDE SEQUENCE</scope>
    <source>
        <strain evidence="2">NRRL 25174</strain>
    </source>
</reference>
<gene>
    <name evidence="2" type="ORF">FBEOM_8897</name>
</gene>
<reference evidence="2" key="2">
    <citation type="submission" date="2020-02" db="EMBL/GenBank/DDBJ databases">
        <title>Identification and distribution of gene clusters putatively required for synthesis of sphingolipid metabolism inhibitors in phylogenetically diverse species of the filamentous fungus Fusarium.</title>
        <authorList>
            <person name="Kim H.-S."/>
            <person name="Busman M."/>
            <person name="Brown D.W."/>
            <person name="Divon H."/>
            <person name="Uhlig S."/>
            <person name="Proctor R.H."/>
        </authorList>
    </citation>
    <scope>NUCLEOTIDE SEQUENCE</scope>
    <source>
        <strain evidence="2">NRRL 25174</strain>
    </source>
</reference>
<feature type="compositionally biased region" description="Acidic residues" evidence="1">
    <location>
        <begin position="48"/>
        <end position="63"/>
    </location>
</feature>
<feature type="region of interest" description="Disordered" evidence="1">
    <location>
        <begin position="117"/>
        <end position="147"/>
    </location>
</feature>
<evidence type="ECO:0000256" key="1">
    <source>
        <dbReference type="SAM" id="MobiDB-lite"/>
    </source>
</evidence>
<feature type="compositionally biased region" description="Polar residues" evidence="1">
    <location>
        <begin position="1"/>
        <end position="11"/>
    </location>
</feature>
<evidence type="ECO:0000313" key="2">
    <source>
        <dbReference type="EMBL" id="KAF4337229.1"/>
    </source>
</evidence>
<sequence length="170" mass="18801">MTPVTRSQTRGSGDLSMANVNTEPVTETPDPSSDEDDSESTASRYGDPEDTTYVEGEEEEQDASELGHQTEGDEKETTIGHSKVGNQEVEDSETLTDIYEFDDALFHSESERLLDDWDLENAREAESGEPGEYHDEDGDGADWGANLESPQLFNISKVLAKMSQMELDDI</sequence>
<accession>A0A9P5DWD9</accession>
<keyword evidence="3" id="KW-1185">Reference proteome</keyword>
<feature type="compositionally biased region" description="Basic and acidic residues" evidence="1">
    <location>
        <begin position="68"/>
        <end position="78"/>
    </location>
</feature>
<organism evidence="2 3">
    <name type="scientific">Fusarium beomiforme</name>
    <dbReference type="NCBI Taxonomy" id="44412"/>
    <lineage>
        <taxon>Eukaryota</taxon>
        <taxon>Fungi</taxon>
        <taxon>Dikarya</taxon>
        <taxon>Ascomycota</taxon>
        <taxon>Pezizomycotina</taxon>
        <taxon>Sordariomycetes</taxon>
        <taxon>Hypocreomycetidae</taxon>
        <taxon>Hypocreales</taxon>
        <taxon>Nectriaceae</taxon>
        <taxon>Fusarium</taxon>
        <taxon>Fusarium burgessii species complex</taxon>
    </lineage>
</organism>
<comment type="caution">
    <text evidence="2">The sequence shown here is derived from an EMBL/GenBank/DDBJ whole genome shotgun (WGS) entry which is preliminary data.</text>
</comment>
<evidence type="ECO:0000313" key="3">
    <source>
        <dbReference type="Proteomes" id="UP000730481"/>
    </source>
</evidence>
<dbReference type="Proteomes" id="UP000730481">
    <property type="component" value="Unassembled WGS sequence"/>
</dbReference>
<name>A0A9P5DWD9_9HYPO</name>
<protein>
    <submittedName>
        <fullName evidence="2">Uncharacterized protein</fullName>
    </submittedName>
</protein>
<dbReference type="EMBL" id="PVQB02000433">
    <property type="protein sequence ID" value="KAF4337229.1"/>
    <property type="molecule type" value="Genomic_DNA"/>
</dbReference>
<feature type="compositionally biased region" description="Basic and acidic residues" evidence="1">
    <location>
        <begin position="117"/>
        <end position="126"/>
    </location>
</feature>
<dbReference type="AlphaFoldDB" id="A0A9P5DWD9"/>